<accession>A0A452UTH1</accession>
<evidence type="ECO:0000256" key="5">
    <source>
        <dbReference type="ARBA" id="ARBA00023054"/>
    </source>
</evidence>
<keyword evidence="5" id="KW-0175">Coiled coil</keyword>
<comment type="subcellular location">
    <subcellularLocation>
        <location evidence="1">Mitochondrion membrane</location>
    </subcellularLocation>
</comment>
<dbReference type="InterPro" id="IPR024461">
    <property type="entry name" value="CCDC90-like"/>
</dbReference>
<keyword evidence="6" id="KW-0496">Mitochondrion</keyword>
<dbReference type="GeneTree" id="ENSGT00940000158957"/>
<dbReference type="AlphaFoldDB" id="A0A452UTH1"/>
<dbReference type="GO" id="GO:0005743">
    <property type="term" value="C:mitochondrial inner membrane"/>
    <property type="evidence" value="ECO:0007669"/>
    <property type="project" value="TreeGrafter"/>
</dbReference>
<dbReference type="Pfam" id="PF07798">
    <property type="entry name" value="CCDC90-like"/>
    <property type="match status" value="1"/>
</dbReference>
<dbReference type="GO" id="GO:0036444">
    <property type="term" value="P:calcium import into the mitochondrion"/>
    <property type="evidence" value="ECO:0007669"/>
    <property type="project" value="TreeGrafter"/>
</dbReference>
<evidence type="ECO:0000256" key="6">
    <source>
        <dbReference type="ARBA" id="ARBA00023128"/>
    </source>
</evidence>
<evidence type="ECO:0000256" key="4">
    <source>
        <dbReference type="ARBA" id="ARBA00022989"/>
    </source>
</evidence>
<protein>
    <submittedName>
        <fullName evidence="8">Mitochondrial calcium uniporter regulator 1</fullName>
    </submittedName>
</protein>
<keyword evidence="4" id="KW-1133">Transmembrane helix</keyword>
<sequence length="265" mass="30820">KGYSVSFWDDENVLELTVLKVARLDSKNQIEHLKWVNCMLSLSAGSLQLEHRRDLEHKRRDFTSYGNRKLYFDTHALVCLLEENGFTTQQAEITVSALVKITDANMDIVYKDMVTKMQQEITVQQIMSQIANVKKDMIILEKSEFSALRAENEKINVELHRLKQQIMDEVVKVRTDTKLDFNLEKSRVKELYSLNERKLLEMRTEMVALHAQQDRAVTQTDRKIDTEVAGLKTMLESHKLDNIKYLAGSVFTCLTVALGFYRLWI</sequence>
<dbReference type="PANTHER" id="PTHR14360:SF11">
    <property type="entry name" value="MITOCHONDRIAL CALCIUM UNIPORTER REGULATOR 1"/>
    <property type="match status" value="1"/>
</dbReference>
<evidence type="ECO:0000256" key="2">
    <source>
        <dbReference type="ARBA" id="ARBA00007224"/>
    </source>
</evidence>
<gene>
    <name evidence="8" type="primary">MCUR1</name>
</gene>
<dbReference type="PANTHER" id="PTHR14360">
    <property type="entry name" value="PROTEIN FMP32, MITOCHONDRIAL"/>
    <property type="match status" value="1"/>
</dbReference>
<keyword evidence="3" id="KW-0812">Transmembrane</keyword>
<dbReference type="FunFam" id="1.20.5.340:FF:000015">
    <property type="entry name" value="Mitochondrial calcium uniporter regulator 1"/>
    <property type="match status" value="1"/>
</dbReference>
<name>A0A452UTH1_URSMA</name>
<evidence type="ECO:0000256" key="1">
    <source>
        <dbReference type="ARBA" id="ARBA00004325"/>
    </source>
</evidence>
<evidence type="ECO:0000313" key="8">
    <source>
        <dbReference type="Ensembl" id="ENSUMAP00000024446"/>
    </source>
</evidence>
<reference evidence="8" key="1">
    <citation type="submission" date="2019-03" db="UniProtKB">
        <authorList>
            <consortium name="Ensembl"/>
        </authorList>
    </citation>
    <scope>IDENTIFICATION</scope>
</reference>
<evidence type="ECO:0000256" key="7">
    <source>
        <dbReference type="ARBA" id="ARBA00023136"/>
    </source>
</evidence>
<dbReference type="Ensembl" id="ENSUMAT00000028956.1">
    <property type="protein sequence ID" value="ENSUMAP00000024446.1"/>
    <property type="gene ID" value="ENSUMAG00000017751.1"/>
</dbReference>
<proteinExistence type="inferred from homology"/>
<keyword evidence="7" id="KW-0472">Membrane</keyword>
<comment type="similarity">
    <text evidence="2">Belongs to the CCDC90 family.</text>
</comment>
<dbReference type="Gene3D" id="1.20.5.340">
    <property type="match status" value="1"/>
</dbReference>
<evidence type="ECO:0000256" key="3">
    <source>
        <dbReference type="ARBA" id="ARBA00022692"/>
    </source>
</evidence>
<dbReference type="GO" id="GO:0051561">
    <property type="term" value="P:positive regulation of mitochondrial calcium ion concentration"/>
    <property type="evidence" value="ECO:0007669"/>
    <property type="project" value="TreeGrafter"/>
</dbReference>
<organism evidence="8">
    <name type="scientific">Ursus maritimus</name>
    <name type="common">Polar bear</name>
    <name type="synonym">Thalarctos maritimus</name>
    <dbReference type="NCBI Taxonomy" id="29073"/>
    <lineage>
        <taxon>Eukaryota</taxon>
        <taxon>Metazoa</taxon>
        <taxon>Chordata</taxon>
        <taxon>Craniata</taxon>
        <taxon>Vertebrata</taxon>
        <taxon>Euteleostomi</taxon>
        <taxon>Mammalia</taxon>
        <taxon>Eutheria</taxon>
        <taxon>Laurasiatheria</taxon>
        <taxon>Carnivora</taxon>
        <taxon>Caniformia</taxon>
        <taxon>Ursidae</taxon>
        <taxon>Ursus</taxon>
    </lineage>
</organism>